<organism evidence="1">
    <name type="scientific">bioreactor metagenome</name>
    <dbReference type="NCBI Taxonomy" id="1076179"/>
    <lineage>
        <taxon>unclassified sequences</taxon>
        <taxon>metagenomes</taxon>
        <taxon>ecological metagenomes</taxon>
    </lineage>
</organism>
<dbReference type="AlphaFoldDB" id="A0A645D7R2"/>
<evidence type="ECO:0000313" key="1">
    <source>
        <dbReference type="EMBL" id="MPM85560.1"/>
    </source>
</evidence>
<comment type="caution">
    <text evidence="1">The sequence shown here is derived from an EMBL/GenBank/DDBJ whole genome shotgun (WGS) entry which is preliminary data.</text>
</comment>
<reference evidence="1" key="1">
    <citation type="submission" date="2019-08" db="EMBL/GenBank/DDBJ databases">
        <authorList>
            <person name="Kucharzyk K."/>
            <person name="Murdoch R.W."/>
            <person name="Higgins S."/>
            <person name="Loffler F."/>
        </authorList>
    </citation>
    <scope>NUCLEOTIDE SEQUENCE</scope>
</reference>
<proteinExistence type="predicted"/>
<dbReference type="EMBL" id="VSSQ01033833">
    <property type="protein sequence ID" value="MPM85560.1"/>
    <property type="molecule type" value="Genomic_DNA"/>
</dbReference>
<name>A0A645D7R2_9ZZZZ</name>
<sequence>MDDHPERRALGAIRCRVNGERAAQLLAGAALISHAKASGHALALLQSRHVEKAASAQSTEGV</sequence>
<accession>A0A645D7R2</accession>
<gene>
    <name evidence="1" type="ORF">SDC9_132641</name>
</gene>
<protein>
    <submittedName>
        <fullName evidence="1">Uncharacterized protein</fullName>
    </submittedName>
</protein>